<sequence>MAFPFCLWVCLFFLCLVVFPCLFLFLTLTLCSSRNRNNRILLGNNRIYRNRRSQTRNLNWKKESPFSWVSWGTTHPRLRSPQTGPSSSLKISSPMAHPNSSWPSYQHSPQNSSYCSFPYLDPCAPSLPAPPFLQVDQHCQRWFWVPRVKFGSQVVESNELVDLEVGGTTHHVNEGCSWKAASQGSLQDFGSSQSPFPLFPQ</sequence>
<organism evidence="1">
    <name type="scientific">Arcella intermedia</name>
    <dbReference type="NCBI Taxonomy" id="1963864"/>
    <lineage>
        <taxon>Eukaryota</taxon>
        <taxon>Amoebozoa</taxon>
        <taxon>Tubulinea</taxon>
        <taxon>Elardia</taxon>
        <taxon>Arcellinida</taxon>
        <taxon>Sphaerothecina</taxon>
        <taxon>Arcellidae</taxon>
        <taxon>Arcella</taxon>
    </lineage>
</organism>
<name>A0A6B2L6J6_9EUKA</name>
<reference evidence="1" key="1">
    <citation type="journal article" date="2020" name="J. Eukaryot. Microbiol.">
        <title>De novo Sequencing, Assembly and Annotation of the Transcriptome for the Free-Living Testate Amoeba Arcella intermedia.</title>
        <authorList>
            <person name="Ribeiro G.M."/>
            <person name="Porfirio-Sousa A.L."/>
            <person name="Maurer-Alcala X.X."/>
            <person name="Katz L.A."/>
            <person name="Lahr D.J.G."/>
        </authorList>
    </citation>
    <scope>NUCLEOTIDE SEQUENCE</scope>
</reference>
<protein>
    <submittedName>
        <fullName evidence="1">Uncharacterized protein</fullName>
    </submittedName>
</protein>
<proteinExistence type="predicted"/>
<accession>A0A6B2L6J6</accession>
<evidence type="ECO:0000313" key="1">
    <source>
        <dbReference type="EMBL" id="NDV32586.1"/>
    </source>
</evidence>
<dbReference type="EMBL" id="GIBP01003617">
    <property type="protein sequence ID" value="NDV32586.1"/>
    <property type="molecule type" value="Transcribed_RNA"/>
</dbReference>
<dbReference type="AlphaFoldDB" id="A0A6B2L6J6"/>